<name>A0A9P6J226_9FUNG</name>
<protein>
    <submittedName>
        <fullName evidence="1">Uncharacterized protein</fullName>
    </submittedName>
</protein>
<sequence length="301" mass="32707">MGKLQPSCIASNSDSIYFIANALENAEEILVLAKSAPLPKGPDQISWSVVSTVPNRQLVPFELPQTYSRSRYDVTSCVVDDNGIFAMGVLVDSQIQVIRYDPNGSQTWSLLDPITLEAKISGSTFQLFFVRDATNGASTLYHSHLQPVTVVDYMTQTLAATTTTTAAPSPTVSGGTMGNIDSTIIIGPMKDNNSTALESRSIVLSNVYGFPSGFTVGNNNLYVEYNVNPGYIDEREWSRYNKSMTAYPIASLITPVSHGIWVVTVVISLPQQRQMANSIPIARCATIDAAADFISWTTKES</sequence>
<reference evidence="1" key="1">
    <citation type="journal article" date="2020" name="Fungal Divers.">
        <title>Resolving the Mortierellaceae phylogeny through synthesis of multi-gene phylogenetics and phylogenomics.</title>
        <authorList>
            <person name="Vandepol N."/>
            <person name="Liber J."/>
            <person name="Desiro A."/>
            <person name="Na H."/>
            <person name="Kennedy M."/>
            <person name="Barry K."/>
            <person name="Grigoriev I.V."/>
            <person name="Miller A.N."/>
            <person name="O'Donnell K."/>
            <person name="Stajich J.E."/>
            <person name="Bonito G."/>
        </authorList>
    </citation>
    <scope>NUCLEOTIDE SEQUENCE</scope>
    <source>
        <strain evidence="1">MES-2147</strain>
    </source>
</reference>
<dbReference type="Proteomes" id="UP000749646">
    <property type="component" value="Unassembled WGS sequence"/>
</dbReference>
<dbReference type="EMBL" id="JAAAHW010006546">
    <property type="protein sequence ID" value="KAF9958745.1"/>
    <property type="molecule type" value="Genomic_DNA"/>
</dbReference>
<gene>
    <name evidence="1" type="ORF">BGZ65_001200</name>
</gene>
<dbReference type="AlphaFoldDB" id="A0A9P6J226"/>
<proteinExistence type="predicted"/>
<evidence type="ECO:0000313" key="1">
    <source>
        <dbReference type="EMBL" id="KAF9958745.1"/>
    </source>
</evidence>
<dbReference type="OrthoDB" id="2429355at2759"/>
<comment type="caution">
    <text evidence="1">The sequence shown here is derived from an EMBL/GenBank/DDBJ whole genome shotgun (WGS) entry which is preliminary data.</text>
</comment>
<organism evidence="1 2">
    <name type="scientific">Modicella reniformis</name>
    <dbReference type="NCBI Taxonomy" id="1440133"/>
    <lineage>
        <taxon>Eukaryota</taxon>
        <taxon>Fungi</taxon>
        <taxon>Fungi incertae sedis</taxon>
        <taxon>Mucoromycota</taxon>
        <taxon>Mortierellomycotina</taxon>
        <taxon>Mortierellomycetes</taxon>
        <taxon>Mortierellales</taxon>
        <taxon>Mortierellaceae</taxon>
        <taxon>Modicella</taxon>
    </lineage>
</organism>
<accession>A0A9P6J226</accession>
<evidence type="ECO:0000313" key="2">
    <source>
        <dbReference type="Proteomes" id="UP000749646"/>
    </source>
</evidence>
<keyword evidence="2" id="KW-1185">Reference proteome</keyword>